<protein>
    <submittedName>
        <fullName evidence="2">Uncharacterized protein</fullName>
    </submittedName>
</protein>
<dbReference type="AlphaFoldDB" id="A0A653DMD4"/>
<evidence type="ECO:0000313" key="2">
    <source>
        <dbReference type="EMBL" id="VEN61159.1"/>
    </source>
</evidence>
<dbReference type="Proteomes" id="UP000410492">
    <property type="component" value="Unassembled WGS sequence"/>
</dbReference>
<dbReference type="OrthoDB" id="10463476at2759"/>
<dbReference type="EMBL" id="CAACVG010013022">
    <property type="protein sequence ID" value="VEN61159.1"/>
    <property type="molecule type" value="Genomic_DNA"/>
</dbReference>
<evidence type="ECO:0000256" key="1">
    <source>
        <dbReference type="SAM" id="MobiDB-lite"/>
    </source>
</evidence>
<name>A0A653DMD4_CALMS</name>
<reference evidence="2 3" key="1">
    <citation type="submission" date="2019-01" db="EMBL/GenBank/DDBJ databases">
        <authorList>
            <person name="Sayadi A."/>
        </authorList>
    </citation>
    <scope>NUCLEOTIDE SEQUENCE [LARGE SCALE GENOMIC DNA]</scope>
</reference>
<proteinExistence type="predicted"/>
<sequence length="88" mass="9457">VIIPINKNVVIIGDELAVSIAPRFDLALKKCNYNITGTLIQNVDPSTMSSVTLPNGFAVSRPISAHLSGKSEPSCHFHQPAVDSDQQE</sequence>
<feature type="region of interest" description="Disordered" evidence="1">
    <location>
        <begin position="69"/>
        <end position="88"/>
    </location>
</feature>
<keyword evidence="3" id="KW-1185">Reference proteome</keyword>
<feature type="non-terminal residue" evidence="2">
    <location>
        <position position="1"/>
    </location>
</feature>
<gene>
    <name evidence="2" type="ORF">CALMAC_LOCUS18639</name>
</gene>
<accession>A0A653DMD4</accession>
<evidence type="ECO:0000313" key="3">
    <source>
        <dbReference type="Proteomes" id="UP000410492"/>
    </source>
</evidence>
<organism evidence="2 3">
    <name type="scientific">Callosobruchus maculatus</name>
    <name type="common">Southern cowpea weevil</name>
    <name type="synonym">Pulse bruchid</name>
    <dbReference type="NCBI Taxonomy" id="64391"/>
    <lineage>
        <taxon>Eukaryota</taxon>
        <taxon>Metazoa</taxon>
        <taxon>Ecdysozoa</taxon>
        <taxon>Arthropoda</taxon>
        <taxon>Hexapoda</taxon>
        <taxon>Insecta</taxon>
        <taxon>Pterygota</taxon>
        <taxon>Neoptera</taxon>
        <taxon>Endopterygota</taxon>
        <taxon>Coleoptera</taxon>
        <taxon>Polyphaga</taxon>
        <taxon>Cucujiformia</taxon>
        <taxon>Chrysomeloidea</taxon>
        <taxon>Chrysomelidae</taxon>
        <taxon>Bruchinae</taxon>
        <taxon>Bruchini</taxon>
        <taxon>Callosobruchus</taxon>
    </lineage>
</organism>